<sequence>MPKRGGRRTKSQEKIARDRIDKLLNLAMKSSKDGDLDQSKRFVELARLISKRYNQRLTKFQRLQICRDCNSFLNSQNSKNRLSPKGWKIVTCLECGSVSRYGLEDSGE</sequence>
<keyword evidence="1 8" id="KW-0963">Cytoplasm</keyword>
<dbReference type="InterPro" id="IPR007175">
    <property type="entry name" value="Rpr2/Snm1/Rpp21"/>
</dbReference>
<evidence type="ECO:0000256" key="4">
    <source>
        <dbReference type="ARBA" id="ARBA00022723"/>
    </source>
</evidence>
<dbReference type="GO" id="GO:0008270">
    <property type="term" value="F:zinc ion binding"/>
    <property type="evidence" value="ECO:0007669"/>
    <property type="project" value="UniProtKB-UniRule"/>
</dbReference>
<reference evidence="10" key="1">
    <citation type="journal article" date="2019" name="bioRxiv">
        <title>Genome diversification in globally distributed novel marine Proteobacteria is linked to environmental adaptation.</title>
        <authorList>
            <person name="Zhou Z."/>
            <person name="Tran P.Q."/>
            <person name="Kieft K."/>
            <person name="Anantharaman K."/>
        </authorList>
    </citation>
    <scope>NUCLEOTIDE SEQUENCE [LARGE SCALE GENOMIC DNA]</scope>
</reference>
<dbReference type="GO" id="GO:0001682">
    <property type="term" value="P:tRNA 5'-leader removal"/>
    <property type="evidence" value="ECO:0007669"/>
    <property type="project" value="UniProtKB-UniRule"/>
</dbReference>
<dbReference type="Gene3D" id="6.20.50.20">
    <property type="match status" value="1"/>
</dbReference>
<dbReference type="PIRSF" id="PIRSF004878">
    <property type="entry name" value="RNase_P_4"/>
    <property type="match status" value="1"/>
</dbReference>
<feature type="binding site" evidence="8">
    <location>
        <position position="92"/>
    </location>
    <ligand>
        <name>Zn(2+)</name>
        <dbReference type="ChEBI" id="CHEBI:29105"/>
    </ligand>
</feature>
<comment type="catalytic activity">
    <reaction evidence="8">
        <text>Endonucleolytic cleavage of RNA, removing 5'-extranucleotides from tRNA precursor.</text>
        <dbReference type="EC" id="3.1.26.5"/>
    </reaction>
</comment>
<organism evidence="9 10">
    <name type="scientific">Marine Group III euryarchaeote</name>
    <dbReference type="NCBI Taxonomy" id="2173149"/>
    <lineage>
        <taxon>Archaea</taxon>
        <taxon>Methanobacteriati</taxon>
        <taxon>Thermoplasmatota</taxon>
        <taxon>Thermoplasmata</taxon>
        <taxon>Candidatus Thermoprofundales</taxon>
    </lineage>
</organism>
<name>A0A7J4GQJ6_9ARCH</name>
<comment type="function">
    <text evidence="8">Part of ribonuclease P, a protein complex that generates mature tRNA molecules by cleaving their 5'-ends.</text>
</comment>
<accession>A0A7J4GQJ6</accession>
<comment type="subcellular location">
    <subcellularLocation>
        <location evidence="8">Cytoplasm</location>
    </subcellularLocation>
</comment>
<evidence type="ECO:0000256" key="5">
    <source>
        <dbReference type="ARBA" id="ARBA00022759"/>
    </source>
</evidence>
<gene>
    <name evidence="8" type="primary">rnp4</name>
    <name evidence="9" type="ORF">EYQ70_00285</name>
</gene>
<dbReference type="InterPro" id="IPR016432">
    <property type="entry name" value="RNP4"/>
</dbReference>
<evidence type="ECO:0000256" key="8">
    <source>
        <dbReference type="HAMAP-Rule" id="MF_00757"/>
    </source>
</evidence>
<dbReference type="AlphaFoldDB" id="A0A7J4GQJ6"/>
<evidence type="ECO:0000256" key="7">
    <source>
        <dbReference type="ARBA" id="ARBA00022833"/>
    </source>
</evidence>
<evidence type="ECO:0000313" key="10">
    <source>
        <dbReference type="Proteomes" id="UP000585802"/>
    </source>
</evidence>
<dbReference type="HAMAP" id="MF_00757">
    <property type="entry name" value="RNase_P_4"/>
    <property type="match status" value="1"/>
</dbReference>
<dbReference type="Proteomes" id="UP000585802">
    <property type="component" value="Unassembled WGS sequence"/>
</dbReference>
<protein>
    <recommendedName>
        <fullName evidence="8">Ribonuclease P protein component 4</fullName>
        <shortName evidence="8">RNase P component 4</shortName>
        <ecNumber evidence="8">3.1.26.5</ecNumber>
    </recommendedName>
    <alternativeName>
        <fullName evidence="8">Rpp21</fullName>
    </alternativeName>
</protein>
<keyword evidence="4 8" id="KW-0479">Metal-binding</keyword>
<feature type="binding site" evidence="8">
    <location>
        <position position="66"/>
    </location>
    <ligand>
        <name>Zn(2+)</name>
        <dbReference type="ChEBI" id="CHEBI:29105"/>
    </ligand>
</feature>
<dbReference type="Gene3D" id="1.20.5.420">
    <property type="entry name" value="Immunoglobulin FC, subunit C"/>
    <property type="match status" value="1"/>
</dbReference>
<comment type="cofactor">
    <cofactor evidence="8">
        <name>Zn(2+)</name>
        <dbReference type="ChEBI" id="CHEBI:29105"/>
    </cofactor>
    <text evidence="8">Binds 1 zinc ion per subunit.</text>
</comment>
<comment type="caution">
    <text evidence="9">The sequence shown here is derived from an EMBL/GenBank/DDBJ whole genome shotgun (WGS) entry which is preliminary data.</text>
</comment>
<keyword evidence="6 8" id="KW-0378">Hydrolase</keyword>
<comment type="similarity">
    <text evidence="8">Belongs to the eukaryotic/archaeal RNase P protein component 4 family.</text>
</comment>
<keyword evidence="5 8" id="KW-0255">Endonuclease</keyword>
<proteinExistence type="inferred from homology"/>
<keyword evidence="7 8" id="KW-0862">Zinc</keyword>
<evidence type="ECO:0000256" key="2">
    <source>
        <dbReference type="ARBA" id="ARBA00022694"/>
    </source>
</evidence>
<feature type="binding site" evidence="8">
    <location>
        <position position="95"/>
    </location>
    <ligand>
        <name>Zn(2+)</name>
        <dbReference type="ChEBI" id="CHEBI:29105"/>
    </ligand>
</feature>
<dbReference type="Pfam" id="PF04032">
    <property type="entry name" value="Rpr2"/>
    <property type="match status" value="1"/>
</dbReference>
<comment type="subunit">
    <text evidence="8">Consists of a catalytic RNA component and at least 4-5 protein subunits.</text>
</comment>
<dbReference type="EMBL" id="DUCX01000008">
    <property type="protein sequence ID" value="HIF36855.1"/>
    <property type="molecule type" value="Genomic_DNA"/>
</dbReference>
<keyword evidence="3 8" id="KW-0540">Nuclease</keyword>
<evidence type="ECO:0000313" key="9">
    <source>
        <dbReference type="EMBL" id="HIF36855.1"/>
    </source>
</evidence>
<dbReference type="GO" id="GO:0004526">
    <property type="term" value="F:ribonuclease P activity"/>
    <property type="evidence" value="ECO:0007669"/>
    <property type="project" value="UniProtKB-UniRule"/>
</dbReference>
<dbReference type="EC" id="3.1.26.5" evidence="8"/>
<evidence type="ECO:0000256" key="1">
    <source>
        <dbReference type="ARBA" id="ARBA00022490"/>
    </source>
</evidence>
<keyword evidence="2 8" id="KW-0819">tRNA processing</keyword>
<evidence type="ECO:0000256" key="6">
    <source>
        <dbReference type="ARBA" id="ARBA00022801"/>
    </source>
</evidence>
<evidence type="ECO:0000256" key="3">
    <source>
        <dbReference type="ARBA" id="ARBA00022722"/>
    </source>
</evidence>
<feature type="binding site" evidence="8">
    <location>
        <position position="69"/>
    </location>
    <ligand>
        <name>Zn(2+)</name>
        <dbReference type="ChEBI" id="CHEBI:29105"/>
    </ligand>
</feature>
<dbReference type="GO" id="GO:0030677">
    <property type="term" value="C:ribonuclease P complex"/>
    <property type="evidence" value="ECO:0007669"/>
    <property type="project" value="UniProtKB-UniRule"/>
</dbReference>
<dbReference type="GO" id="GO:0005737">
    <property type="term" value="C:cytoplasm"/>
    <property type="evidence" value="ECO:0007669"/>
    <property type="project" value="UniProtKB-SubCell"/>
</dbReference>